<dbReference type="PRINTS" id="PR00080">
    <property type="entry name" value="SDRFAMILY"/>
</dbReference>
<keyword evidence="2" id="KW-0560">Oxidoreductase</keyword>
<dbReference type="HOGENOM" id="CLU_010194_44_0_1"/>
<accession>K2S4F2</accession>
<dbReference type="Pfam" id="PF00106">
    <property type="entry name" value="adh_short"/>
    <property type="match status" value="1"/>
</dbReference>
<comment type="similarity">
    <text evidence="1 3">Belongs to the short-chain dehydrogenases/reductases (SDR) family.</text>
</comment>
<evidence type="ECO:0008006" key="6">
    <source>
        <dbReference type="Google" id="ProtNLM"/>
    </source>
</evidence>
<dbReference type="InterPro" id="IPR002347">
    <property type="entry name" value="SDR_fam"/>
</dbReference>
<dbReference type="Gene3D" id="3.40.50.720">
    <property type="entry name" value="NAD(P)-binding Rossmann-like Domain"/>
    <property type="match status" value="1"/>
</dbReference>
<dbReference type="PRINTS" id="PR00081">
    <property type="entry name" value="GDHRDH"/>
</dbReference>
<dbReference type="InterPro" id="IPR036291">
    <property type="entry name" value="NAD(P)-bd_dom_sf"/>
</dbReference>
<dbReference type="GO" id="GO:0016491">
    <property type="term" value="F:oxidoreductase activity"/>
    <property type="evidence" value="ECO:0007669"/>
    <property type="project" value="UniProtKB-KW"/>
</dbReference>
<evidence type="ECO:0000313" key="5">
    <source>
        <dbReference type="Proteomes" id="UP000007129"/>
    </source>
</evidence>
<dbReference type="EMBL" id="AHHD01000102">
    <property type="protein sequence ID" value="EKG19907.1"/>
    <property type="molecule type" value="Genomic_DNA"/>
</dbReference>
<dbReference type="AlphaFoldDB" id="K2S4F2"/>
<evidence type="ECO:0000256" key="1">
    <source>
        <dbReference type="ARBA" id="ARBA00006484"/>
    </source>
</evidence>
<evidence type="ECO:0000256" key="3">
    <source>
        <dbReference type="RuleBase" id="RU000363"/>
    </source>
</evidence>
<organism evidence="4 5">
    <name type="scientific">Macrophomina phaseolina (strain MS6)</name>
    <name type="common">Charcoal rot fungus</name>
    <dbReference type="NCBI Taxonomy" id="1126212"/>
    <lineage>
        <taxon>Eukaryota</taxon>
        <taxon>Fungi</taxon>
        <taxon>Dikarya</taxon>
        <taxon>Ascomycota</taxon>
        <taxon>Pezizomycotina</taxon>
        <taxon>Dothideomycetes</taxon>
        <taxon>Dothideomycetes incertae sedis</taxon>
        <taxon>Botryosphaeriales</taxon>
        <taxon>Botryosphaeriaceae</taxon>
        <taxon>Macrophomina</taxon>
    </lineage>
</organism>
<sequence>MSLGFNFGHSTKASEVANVFADRIKGRIIAITGVSRSGLGGAAARALADHDPELLILVSRTQSKLDEVIADIKAVKPHVNVKSVLVDLISQVSVRKAAEEIKALAPRLDILINNAGLTVFERKYSPEGVETQLAANHLGPFLLTNLLKDRLLAAAKNSLPGATRIINVASETHRACPFRFHDYNSEGKPIPPEEVGSVHLWPSAFQRIEDGYMGFQTYSHTKTANILFTVGLNKRLAGAGILSYTLHPGTIATEMGRDMPSDVQSQLGEILAQFKPKPSTEEGSSTTLVAALHPALNEMSEGKLYLEDCQFANPEPYAVDSEKADKLWVLSEELVGQKF</sequence>
<dbReference type="OrthoDB" id="191139at2759"/>
<reference evidence="4 5" key="1">
    <citation type="journal article" date="2012" name="BMC Genomics">
        <title>Tools to kill: Genome of one of the most destructive plant pathogenic fungi Macrophomina phaseolina.</title>
        <authorList>
            <person name="Islam M.S."/>
            <person name="Haque M.S."/>
            <person name="Islam M.M."/>
            <person name="Emdad E.M."/>
            <person name="Halim A."/>
            <person name="Hossen Q.M.M."/>
            <person name="Hossain M.Z."/>
            <person name="Ahmed B."/>
            <person name="Rahim S."/>
            <person name="Rahman M.S."/>
            <person name="Alam M.M."/>
            <person name="Hou S."/>
            <person name="Wan X."/>
            <person name="Saito J.A."/>
            <person name="Alam M."/>
        </authorList>
    </citation>
    <scope>NUCLEOTIDE SEQUENCE [LARGE SCALE GENOMIC DNA]</scope>
    <source>
        <strain evidence="4 5">MS6</strain>
    </source>
</reference>
<evidence type="ECO:0000256" key="2">
    <source>
        <dbReference type="ARBA" id="ARBA00023002"/>
    </source>
</evidence>
<dbReference type="InParanoid" id="K2S4F2"/>
<dbReference type="PANTHER" id="PTHR24320">
    <property type="entry name" value="RETINOL DEHYDROGENASE"/>
    <property type="match status" value="1"/>
</dbReference>
<dbReference type="PANTHER" id="PTHR24320:SF283">
    <property type="entry name" value="RETINOL DEHYDROGENASE 11"/>
    <property type="match status" value="1"/>
</dbReference>
<dbReference type="STRING" id="1126212.K2S4F2"/>
<evidence type="ECO:0000313" key="4">
    <source>
        <dbReference type="EMBL" id="EKG19907.1"/>
    </source>
</evidence>
<dbReference type="eggNOG" id="KOG1208">
    <property type="taxonomic scope" value="Eukaryota"/>
</dbReference>
<gene>
    <name evidence="4" type="ORF">MPH_02835</name>
</gene>
<dbReference type="Proteomes" id="UP000007129">
    <property type="component" value="Unassembled WGS sequence"/>
</dbReference>
<protein>
    <recommendedName>
        <fullName evidence="6">Short-chain dehydrogenase/reductase SDR</fullName>
    </recommendedName>
</protein>
<dbReference type="SUPFAM" id="SSF51735">
    <property type="entry name" value="NAD(P)-binding Rossmann-fold domains"/>
    <property type="match status" value="1"/>
</dbReference>
<name>K2S4F2_MACPH</name>
<dbReference type="VEuPathDB" id="FungiDB:MPH_02835"/>
<comment type="caution">
    <text evidence="4">The sequence shown here is derived from an EMBL/GenBank/DDBJ whole genome shotgun (WGS) entry which is preliminary data.</text>
</comment>
<proteinExistence type="inferred from homology"/>